<reference evidence="9" key="1">
    <citation type="submission" date="2021-02" db="EMBL/GenBank/DDBJ databases">
        <authorList>
            <person name="Nowell W R."/>
        </authorList>
    </citation>
    <scope>NUCLEOTIDE SEQUENCE</scope>
</reference>
<dbReference type="EMBL" id="CAJOBI010008508">
    <property type="protein sequence ID" value="CAF4114413.1"/>
    <property type="molecule type" value="Genomic_DNA"/>
</dbReference>
<feature type="compositionally biased region" description="Basic and acidic residues" evidence="1">
    <location>
        <begin position="54"/>
        <end position="63"/>
    </location>
</feature>
<name>A0A820A632_9BILA</name>
<evidence type="ECO:0000313" key="2">
    <source>
        <dbReference type="EMBL" id="CAF1210316.1"/>
    </source>
</evidence>
<evidence type="ECO:0000313" key="10">
    <source>
        <dbReference type="EMBL" id="CAF4285352.1"/>
    </source>
</evidence>
<feature type="compositionally biased region" description="Polar residues" evidence="1">
    <location>
        <begin position="64"/>
        <end position="75"/>
    </location>
</feature>
<dbReference type="Proteomes" id="UP000663842">
    <property type="component" value="Unassembled WGS sequence"/>
</dbReference>
<dbReference type="Proteomes" id="UP000663855">
    <property type="component" value="Unassembled WGS sequence"/>
</dbReference>
<evidence type="ECO:0000313" key="8">
    <source>
        <dbReference type="EMBL" id="CAF4114413.1"/>
    </source>
</evidence>
<dbReference type="Proteomes" id="UP000681967">
    <property type="component" value="Unassembled WGS sequence"/>
</dbReference>
<dbReference type="EMBL" id="CAJOBH010007591">
    <property type="protein sequence ID" value="CAF4088659.1"/>
    <property type="molecule type" value="Genomic_DNA"/>
</dbReference>
<dbReference type="AlphaFoldDB" id="A0A820A632"/>
<feature type="region of interest" description="Disordered" evidence="1">
    <location>
        <begin position="54"/>
        <end position="75"/>
    </location>
</feature>
<dbReference type="EMBL" id="CAJNOW010007902">
    <property type="protein sequence ID" value="CAF1525262.1"/>
    <property type="molecule type" value="Genomic_DNA"/>
</dbReference>
<dbReference type="EMBL" id="CAJNRE010007361">
    <property type="protein sequence ID" value="CAF2064841.1"/>
    <property type="molecule type" value="Genomic_DNA"/>
</dbReference>
<dbReference type="EMBL" id="CAJNOV010005438">
    <property type="protein sequence ID" value="CAF1210316.1"/>
    <property type="molecule type" value="Genomic_DNA"/>
</dbReference>
<sequence length="114" mass="13306">MHIDWLLSALFSKYLSKNFILSMLNSSDDFSYLRDQLLTTSTDTTYDTITKRSTADKTHDKTVKNQLPQPTNDNELTTRKRPIIHFIDDMKNDSRTMTDVFMDRGSTLLIEHRS</sequence>
<dbReference type="Proteomes" id="UP000663824">
    <property type="component" value="Unassembled WGS sequence"/>
</dbReference>
<dbReference type="EMBL" id="CAJOBJ010005286">
    <property type="protein sequence ID" value="CAF4026705.1"/>
    <property type="molecule type" value="Genomic_DNA"/>
</dbReference>
<evidence type="ECO:0000313" key="5">
    <source>
        <dbReference type="EMBL" id="CAF2064841.1"/>
    </source>
</evidence>
<proteinExistence type="predicted"/>
<dbReference type="EMBL" id="CAJOBF010010045">
    <property type="protein sequence ID" value="CAF4285352.1"/>
    <property type="molecule type" value="Genomic_DNA"/>
</dbReference>
<evidence type="ECO:0000313" key="11">
    <source>
        <dbReference type="Proteomes" id="UP000663866"/>
    </source>
</evidence>
<evidence type="ECO:0000313" key="6">
    <source>
        <dbReference type="EMBL" id="CAF4026705.1"/>
    </source>
</evidence>
<evidence type="ECO:0000256" key="1">
    <source>
        <dbReference type="SAM" id="MobiDB-lite"/>
    </source>
</evidence>
<comment type="caution">
    <text evidence="9">The sequence shown here is derived from an EMBL/GenBank/DDBJ whole genome shotgun (WGS) entry which is preliminary data.</text>
</comment>
<protein>
    <submittedName>
        <fullName evidence="9">Uncharacterized protein</fullName>
    </submittedName>
</protein>
<evidence type="ECO:0000313" key="7">
    <source>
        <dbReference type="EMBL" id="CAF4088659.1"/>
    </source>
</evidence>
<dbReference type="EMBL" id="CAJOBG010005979">
    <property type="protein sequence ID" value="CAF4171913.1"/>
    <property type="molecule type" value="Genomic_DNA"/>
</dbReference>
<evidence type="ECO:0000313" key="3">
    <source>
        <dbReference type="EMBL" id="CAF1525262.1"/>
    </source>
</evidence>
<evidence type="ECO:0000313" key="4">
    <source>
        <dbReference type="EMBL" id="CAF2033714.1"/>
    </source>
</evidence>
<organism evidence="9 11">
    <name type="scientific">Rotaria magnacalcarata</name>
    <dbReference type="NCBI Taxonomy" id="392030"/>
    <lineage>
        <taxon>Eukaryota</taxon>
        <taxon>Metazoa</taxon>
        <taxon>Spiralia</taxon>
        <taxon>Gnathifera</taxon>
        <taxon>Rotifera</taxon>
        <taxon>Eurotatoria</taxon>
        <taxon>Bdelloidea</taxon>
        <taxon>Philodinida</taxon>
        <taxon>Philodinidae</taxon>
        <taxon>Rotaria</taxon>
    </lineage>
</organism>
<dbReference type="Proteomes" id="UP000663834">
    <property type="component" value="Unassembled WGS sequence"/>
</dbReference>
<gene>
    <name evidence="7" type="ORF">BYL167_LOCUS18478</name>
    <name evidence="2" type="ORF">CJN711_LOCUS12486</name>
    <name evidence="6" type="ORF">GIL414_LOCUS13180</name>
    <name evidence="3" type="ORF">KQP761_LOCUS15942</name>
    <name evidence="5" type="ORF">MBJ925_LOCUS15612</name>
    <name evidence="9" type="ORF">OVN521_LOCUS24755</name>
    <name evidence="8" type="ORF">SMN809_LOCUS17960</name>
    <name evidence="10" type="ORF">UXM345_LOCUS32573</name>
    <name evidence="4" type="ORF">XDN619_LOCUS5519</name>
</gene>
<dbReference type="Proteomes" id="UP000663866">
    <property type="component" value="Unassembled WGS sequence"/>
</dbReference>
<dbReference type="Proteomes" id="UP000663887">
    <property type="component" value="Unassembled WGS sequence"/>
</dbReference>
<dbReference type="Proteomes" id="UP000676336">
    <property type="component" value="Unassembled WGS sequence"/>
</dbReference>
<keyword evidence="11" id="KW-1185">Reference proteome</keyword>
<dbReference type="Proteomes" id="UP000681720">
    <property type="component" value="Unassembled WGS sequence"/>
</dbReference>
<evidence type="ECO:0000313" key="9">
    <source>
        <dbReference type="EMBL" id="CAF4171913.1"/>
    </source>
</evidence>
<dbReference type="EMBL" id="CAJNRG010001492">
    <property type="protein sequence ID" value="CAF2033714.1"/>
    <property type="molecule type" value="Genomic_DNA"/>
</dbReference>
<accession>A0A820A632</accession>